<dbReference type="AlphaFoldDB" id="A0A8X6T8N7"/>
<name>A0A8X6T8N7_NEPPI</name>
<evidence type="ECO:0000256" key="1">
    <source>
        <dbReference type="SAM" id="MobiDB-lite"/>
    </source>
</evidence>
<comment type="caution">
    <text evidence="2">The sequence shown here is derived from an EMBL/GenBank/DDBJ whole genome shotgun (WGS) entry which is preliminary data.</text>
</comment>
<proteinExistence type="predicted"/>
<reference evidence="2" key="1">
    <citation type="submission" date="2020-08" db="EMBL/GenBank/DDBJ databases">
        <title>Multicomponent nature underlies the extraordinary mechanical properties of spider dragline silk.</title>
        <authorList>
            <person name="Kono N."/>
            <person name="Nakamura H."/>
            <person name="Mori M."/>
            <person name="Yoshida Y."/>
            <person name="Ohtoshi R."/>
            <person name="Malay A.D."/>
            <person name="Moran D.A.P."/>
            <person name="Tomita M."/>
            <person name="Numata K."/>
            <person name="Arakawa K."/>
        </authorList>
    </citation>
    <scope>NUCLEOTIDE SEQUENCE</scope>
</reference>
<organism evidence="2 3">
    <name type="scientific">Nephila pilipes</name>
    <name type="common">Giant wood spider</name>
    <name type="synonym">Nephila maculata</name>
    <dbReference type="NCBI Taxonomy" id="299642"/>
    <lineage>
        <taxon>Eukaryota</taxon>
        <taxon>Metazoa</taxon>
        <taxon>Ecdysozoa</taxon>
        <taxon>Arthropoda</taxon>
        <taxon>Chelicerata</taxon>
        <taxon>Arachnida</taxon>
        <taxon>Araneae</taxon>
        <taxon>Araneomorphae</taxon>
        <taxon>Entelegynae</taxon>
        <taxon>Araneoidea</taxon>
        <taxon>Nephilidae</taxon>
        <taxon>Nephila</taxon>
    </lineage>
</organism>
<evidence type="ECO:0000313" key="2">
    <source>
        <dbReference type="EMBL" id="GFS82169.1"/>
    </source>
</evidence>
<dbReference type="EMBL" id="BMAW01051769">
    <property type="protein sequence ID" value="GFS82169.1"/>
    <property type="molecule type" value="Genomic_DNA"/>
</dbReference>
<feature type="compositionally biased region" description="Basic and acidic residues" evidence="1">
    <location>
        <begin position="82"/>
        <end position="95"/>
    </location>
</feature>
<accession>A0A8X6T8N7</accession>
<feature type="region of interest" description="Disordered" evidence="1">
    <location>
        <begin position="73"/>
        <end position="95"/>
    </location>
</feature>
<evidence type="ECO:0000313" key="3">
    <source>
        <dbReference type="Proteomes" id="UP000887013"/>
    </source>
</evidence>
<gene>
    <name evidence="2" type="ORF">NPIL_112591</name>
</gene>
<protein>
    <submittedName>
        <fullName evidence="2">Uncharacterized protein</fullName>
    </submittedName>
</protein>
<sequence>MGFTLDVLILGFPQLPARALRFLHEIPLLARAINEAWGISRKANWADSAGFDKCLPHLGTCYVSGLWFANDAPRGSDVSSRSMHEIDAERLSSGM</sequence>
<keyword evidence="3" id="KW-1185">Reference proteome</keyword>
<dbReference type="Proteomes" id="UP000887013">
    <property type="component" value="Unassembled WGS sequence"/>
</dbReference>